<evidence type="ECO:0000259" key="1">
    <source>
        <dbReference type="PROSITE" id="PS50821"/>
    </source>
</evidence>
<evidence type="ECO:0000313" key="3">
    <source>
        <dbReference type="Proteomes" id="UP000326759"/>
    </source>
</evidence>
<organism evidence="2 3">
    <name type="scientific">Armadillidium nasatum</name>
    <dbReference type="NCBI Taxonomy" id="96803"/>
    <lineage>
        <taxon>Eukaryota</taxon>
        <taxon>Metazoa</taxon>
        <taxon>Ecdysozoa</taxon>
        <taxon>Arthropoda</taxon>
        <taxon>Crustacea</taxon>
        <taxon>Multicrustacea</taxon>
        <taxon>Malacostraca</taxon>
        <taxon>Eumalacostraca</taxon>
        <taxon>Peracarida</taxon>
        <taxon>Isopoda</taxon>
        <taxon>Oniscidea</taxon>
        <taxon>Crinocheta</taxon>
        <taxon>Armadillidiidae</taxon>
        <taxon>Armadillidium</taxon>
    </lineage>
</organism>
<protein>
    <recommendedName>
        <fullName evidence="1">PAZ domain-containing protein</fullName>
    </recommendedName>
</protein>
<accession>A0A5N5TKN7</accession>
<dbReference type="AlphaFoldDB" id="A0A5N5TKN7"/>
<dbReference type="Pfam" id="PF23278">
    <property type="entry name" value="Piwi_N"/>
    <property type="match status" value="1"/>
</dbReference>
<comment type="caution">
    <text evidence="2">The sequence shown here is derived from an EMBL/GenBank/DDBJ whole genome shotgun (WGS) entry which is preliminary data.</text>
</comment>
<dbReference type="OrthoDB" id="8195769at2759"/>
<feature type="domain" description="PAZ" evidence="1">
    <location>
        <begin position="244"/>
        <end position="304"/>
    </location>
</feature>
<keyword evidence="3" id="KW-1185">Reference proteome</keyword>
<dbReference type="Gene3D" id="2.170.260.10">
    <property type="entry name" value="paz domain"/>
    <property type="match status" value="1"/>
</dbReference>
<reference evidence="2 3" key="1">
    <citation type="journal article" date="2019" name="PLoS Biol.">
        <title>Sex chromosomes control vertical transmission of feminizing Wolbachia symbionts in an isopod.</title>
        <authorList>
            <person name="Becking T."/>
            <person name="Chebbi M.A."/>
            <person name="Giraud I."/>
            <person name="Moumen B."/>
            <person name="Laverre T."/>
            <person name="Caubet Y."/>
            <person name="Peccoud J."/>
            <person name="Gilbert C."/>
            <person name="Cordaux R."/>
        </authorList>
    </citation>
    <scope>NUCLEOTIDE SEQUENCE [LARGE SCALE GENOMIC DNA]</scope>
    <source>
        <strain evidence="2">ANa2</strain>
        <tissue evidence="2">Whole body excluding digestive tract and cuticle</tissue>
    </source>
</reference>
<evidence type="ECO:0000313" key="2">
    <source>
        <dbReference type="EMBL" id="KAB7506712.1"/>
    </source>
</evidence>
<dbReference type="PROSITE" id="PS50821">
    <property type="entry name" value="PAZ"/>
    <property type="match status" value="1"/>
</dbReference>
<dbReference type="Proteomes" id="UP000326759">
    <property type="component" value="Unassembled WGS sequence"/>
</dbReference>
<dbReference type="InterPro" id="IPR036085">
    <property type="entry name" value="PAZ_dom_sf"/>
</dbReference>
<dbReference type="Pfam" id="PF02170">
    <property type="entry name" value="PAZ"/>
    <property type="match status" value="1"/>
</dbReference>
<name>A0A5N5TKN7_9CRUS</name>
<dbReference type="EMBL" id="SEYY01000692">
    <property type="protein sequence ID" value="KAB7506712.1"/>
    <property type="molecule type" value="Genomic_DNA"/>
</dbReference>
<dbReference type="GO" id="GO:0003723">
    <property type="term" value="F:RNA binding"/>
    <property type="evidence" value="ECO:0007669"/>
    <property type="project" value="InterPro"/>
</dbReference>
<sequence length="304" mass="34691">MVVIFLYTEIKDVEGDYILNINYCNYISSYITFHNMLIIFLQIPVFISSSVESTGSKHALPNVSRLSLSQSSHESPEEPICRQGTSGVKFEAVTNWIPLLVDSSKVAYEYSVQFKPPVDSMNLRSQLLNSQRAKIGHVKSFDGAKLWLPTLLPKQVTEFETQSKSSGENFRMSISFITKLSMLQCVQLYNVLFNRIMKVLKYVMIGRNVYSPHESVMIPQHQLEIWPGYITAVHHMEKGVMLGDIATYKKGNFKQEALKCLVGNIVLTRYNNKCYRIDDIVFDSSPNSTFVSSRGQEVRYVLKL</sequence>
<dbReference type="PANTHER" id="PTHR22891">
    <property type="entry name" value="EUKARYOTIC TRANSLATION INITIATION FACTOR 2C"/>
    <property type="match status" value="1"/>
</dbReference>
<dbReference type="SUPFAM" id="SSF101690">
    <property type="entry name" value="PAZ domain"/>
    <property type="match status" value="1"/>
</dbReference>
<dbReference type="InterPro" id="IPR003100">
    <property type="entry name" value="PAZ_dom"/>
</dbReference>
<gene>
    <name evidence="2" type="ORF">Anas_06940</name>
</gene>
<proteinExistence type="predicted"/>